<dbReference type="Pfam" id="PF16323">
    <property type="entry name" value="DUF4959"/>
    <property type="match status" value="1"/>
</dbReference>
<feature type="domain" description="DUF5126" evidence="3">
    <location>
        <begin position="125"/>
        <end position="228"/>
    </location>
</feature>
<evidence type="ECO:0000313" key="5">
    <source>
        <dbReference type="Proteomes" id="UP001231197"/>
    </source>
</evidence>
<feature type="domain" description="DUF4959" evidence="1">
    <location>
        <begin position="20"/>
        <end position="124"/>
    </location>
</feature>
<dbReference type="RefSeq" id="WP_290206420.1">
    <property type="nucleotide sequence ID" value="NZ_JASDDK010000002.1"/>
</dbReference>
<dbReference type="InterPro" id="IPR032164">
    <property type="entry name" value="DUF5000"/>
</dbReference>
<dbReference type="Gene3D" id="2.60.120.260">
    <property type="entry name" value="Galactose-binding domain-like"/>
    <property type="match status" value="1"/>
</dbReference>
<evidence type="ECO:0000259" key="3">
    <source>
        <dbReference type="Pfam" id="PF17166"/>
    </source>
</evidence>
<comment type="caution">
    <text evidence="4">The sequence shown here is derived from an EMBL/GenBank/DDBJ whole genome shotgun (WGS) entry which is preliminary data.</text>
</comment>
<name>A0ABT7ZUN4_9FLAO</name>
<dbReference type="EMBL" id="JASDDK010000002">
    <property type="protein sequence ID" value="MDN3492739.1"/>
    <property type="molecule type" value="Genomic_DNA"/>
</dbReference>
<evidence type="ECO:0000259" key="2">
    <source>
        <dbReference type="Pfam" id="PF16391"/>
    </source>
</evidence>
<organism evidence="4 5">
    <name type="scientific">Winogradskyella bathintestinalis</name>
    <dbReference type="NCBI Taxonomy" id="3035208"/>
    <lineage>
        <taxon>Bacteria</taxon>
        <taxon>Pseudomonadati</taxon>
        <taxon>Bacteroidota</taxon>
        <taxon>Flavobacteriia</taxon>
        <taxon>Flavobacteriales</taxon>
        <taxon>Flavobacteriaceae</taxon>
        <taxon>Winogradskyella</taxon>
    </lineage>
</organism>
<dbReference type="Pfam" id="PF16391">
    <property type="entry name" value="DUF5000"/>
    <property type="match status" value="1"/>
</dbReference>
<evidence type="ECO:0000313" key="4">
    <source>
        <dbReference type="EMBL" id="MDN3492739.1"/>
    </source>
</evidence>
<dbReference type="PROSITE" id="PS51257">
    <property type="entry name" value="PROKAR_LIPOPROTEIN"/>
    <property type="match status" value="1"/>
</dbReference>
<dbReference type="Pfam" id="PF17166">
    <property type="entry name" value="DUF5126"/>
    <property type="match status" value="1"/>
</dbReference>
<evidence type="ECO:0000259" key="1">
    <source>
        <dbReference type="Pfam" id="PF16323"/>
    </source>
</evidence>
<dbReference type="Proteomes" id="UP001231197">
    <property type="component" value="Unassembled WGS sequence"/>
</dbReference>
<proteinExistence type="predicted"/>
<keyword evidence="4" id="KW-0449">Lipoprotein</keyword>
<accession>A0ABT7ZUN4</accession>
<dbReference type="InterPro" id="IPR032527">
    <property type="entry name" value="DUF4959"/>
</dbReference>
<dbReference type="InterPro" id="IPR033431">
    <property type="entry name" value="DUF5126"/>
</dbReference>
<sequence length="405" mass="45463">MKKYINLTVFIAVLTLIIYGCQAEDSHGPYGSDGDAPGVVTVDNVVNRPGGAVIYYTPPADVDLLYVKASFNDDRGRSREVRVSQVIDSLVIEGFGQVGEYNVTLNAVDRGENFSAPTNVEISPLTPPVQLIFPTLVGEVAYGGINIAFENPLEAEVSINIEVFDETQGEFVYRESFFTSQADGDYTFRGYPAVLTEFAVYIEDRWENVSEKVYFEVTPIPDEYLEKTLFSIFTLQGDKDFNHDNDVFGETQMWDNVSNSQWNGGHTNGTTPLPHYLTIDLGVNVKLSRFKLFQRTGEEIYKHGNPKIFNVYGVTDVNDLPPYNSASPNEGWTLLKQCESFKPSGLPVGQVTAEDREFQSKGEDFEFDVDNLVEVRYIRFEILENWGNIDNTVIGELSFWGEIAE</sequence>
<protein>
    <submittedName>
        <fullName evidence="4">DUF5000 domain-containing lipoprotein</fullName>
    </submittedName>
</protein>
<gene>
    <name evidence="4" type="ORF">QMA06_08400</name>
</gene>
<reference evidence="4 5" key="1">
    <citation type="journal article" date="2023" name="Int. J. Syst. Evol. Microbiol.">
        <title>Winogradskyella bathintestinalis sp. nov., isolated from the intestine of the deep-sea loosejaw dragonfish, Malacosteus niger.</title>
        <authorList>
            <person name="Uniacke-Lowe S."/>
            <person name="Johnson C.N."/>
            <person name="Stanton C."/>
            <person name="Hill C."/>
            <person name="Ross P."/>
        </authorList>
    </citation>
    <scope>NUCLEOTIDE SEQUENCE [LARGE SCALE GENOMIC DNA]</scope>
    <source>
        <strain evidence="4 5">APC 3343</strain>
    </source>
</reference>
<feature type="domain" description="DUF5000" evidence="2">
    <location>
        <begin position="254"/>
        <end position="401"/>
    </location>
</feature>
<dbReference type="InterPro" id="IPR008979">
    <property type="entry name" value="Galactose-bd-like_sf"/>
</dbReference>
<dbReference type="SUPFAM" id="SSF49785">
    <property type="entry name" value="Galactose-binding domain-like"/>
    <property type="match status" value="1"/>
</dbReference>
<keyword evidence="5" id="KW-1185">Reference proteome</keyword>